<evidence type="ECO:0000256" key="2">
    <source>
        <dbReference type="ARBA" id="ARBA00022840"/>
    </source>
</evidence>
<dbReference type="InterPro" id="IPR008271">
    <property type="entry name" value="Ser/Thr_kinase_AS"/>
</dbReference>
<feature type="compositionally biased region" description="Basic and acidic residues" evidence="3">
    <location>
        <begin position="35"/>
        <end position="45"/>
    </location>
</feature>
<keyword evidence="1" id="KW-0547">Nucleotide-binding</keyword>
<dbReference type="Pfam" id="PF07714">
    <property type="entry name" value="PK_Tyr_Ser-Thr"/>
    <property type="match status" value="1"/>
</dbReference>
<dbReference type="InterPro" id="IPR000719">
    <property type="entry name" value="Prot_kinase_dom"/>
</dbReference>
<dbReference type="PROSITE" id="PS50011">
    <property type="entry name" value="PROTEIN_KINASE_DOM"/>
    <property type="match status" value="1"/>
</dbReference>
<organism evidence="5 6">
    <name type="scientific">Tulasnella calospora MUT 4182</name>
    <dbReference type="NCBI Taxonomy" id="1051891"/>
    <lineage>
        <taxon>Eukaryota</taxon>
        <taxon>Fungi</taxon>
        <taxon>Dikarya</taxon>
        <taxon>Basidiomycota</taxon>
        <taxon>Agaricomycotina</taxon>
        <taxon>Agaricomycetes</taxon>
        <taxon>Cantharellales</taxon>
        <taxon>Tulasnellaceae</taxon>
        <taxon>Tulasnella</taxon>
    </lineage>
</organism>
<dbReference type="CDD" id="cd00180">
    <property type="entry name" value="PKc"/>
    <property type="match status" value="1"/>
</dbReference>
<name>A0A0C3PM16_9AGAM</name>
<keyword evidence="2" id="KW-0067">ATP-binding</keyword>
<evidence type="ECO:0000259" key="4">
    <source>
        <dbReference type="PROSITE" id="PS50011"/>
    </source>
</evidence>
<dbReference type="GO" id="GO:0005524">
    <property type="term" value="F:ATP binding"/>
    <property type="evidence" value="ECO:0007669"/>
    <property type="project" value="UniProtKB-KW"/>
</dbReference>
<proteinExistence type="predicted"/>
<dbReference type="HOGENOM" id="CLU_000288_7_13_1"/>
<evidence type="ECO:0000313" key="5">
    <source>
        <dbReference type="EMBL" id="KIO15335.1"/>
    </source>
</evidence>
<dbReference type="EMBL" id="KN824201">
    <property type="protein sequence ID" value="KIO15335.1"/>
    <property type="molecule type" value="Genomic_DNA"/>
</dbReference>
<dbReference type="OrthoDB" id="4062651at2759"/>
<keyword evidence="6" id="KW-1185">Reference proteome</keyword>
<reference evidence="6" key="2">
    <citation type="submission" date="2015-01" db="EMBL/GenBank/DDBJ databases">
        <title>Evolutionary Origins and Diversification of the Mycorrhizal Mutualists.</title>
        <authorList>
            <consortium name="DOE Joint Genome Institute"/>
            <consortium name="Mycorrhizal Genomics Consortium"/>
            <person name="Kohler A."/>
            <person name="Kuo A."/>
            <person name="Nagy L.G."/>
            <person name="Floudas D."/>
            <person name="Copeland A."/>
            <person name="Barry K.W."/>
            <person name="Cichocki N."/>
            <person name="Veneault-Fourrey C."/>
            <person name="LaButti K."/>
            <person name="Lindquist E.A."/>
            <person name="Lipzen A."/>
            <person name="Lundell T."/>
            <person name="Morin E."/>
            <person name="Murat C."/>
            <person name="Riley R."/>
            <person name="Ohm R."/>
            <person name="Sun H."/>
            <person name="Tunlid A."/>
            <person name="Henrissat B."/>
            <person name="Grigoriev I.V."/>
            <person name="Hibbett D.S."/>
            <person name="Martin F."/>
        </authorList>
    </citation>
    <scope>NUCLEOTIDE SEQUENCE [LARGE SCALE GENOMIC DNA]</scope>
    <source>
        <strain evidence="6">MUT 4182</strain>
    </source>
</reference>
<feature type="region of interest" description="Disordered" evidence="3">
    <location>
        <begin position="33"/>
        <end position="61"/>
    </location>
</feature>
<dbReference type="PANTHER" id="PTHR27001">
    <property type="entry name" value="OS01G0253100 PROTEIN"/>
    <property type="match status" value="1"/>
</dbReference>
<dbReference type="InterPro" id="IPR011009">
    <property type="entry name" value="Kinase-like_dom_sf"/>
</dbReference>
<reference evidence="5 6" key="1">
    <citation type="submission" date="2014-04" db="EMBL/GenBank/DDBJ databases">
        <authorList>
            <consortium name="DOE Joint Genome Institute"/>
            <person name="Kuo A."/>
            <person name="Girlanda M."/>
            <person name="Perotto S."/>
            <person name="Kohler A."/>
            <person name="Nagy L.G."/>
            <person name="Floudas D."/>
            <person name="Copeland A."/>
            <person name="Barry K.W."/>
            <person name="Cichocki N."/>
            <person name="Veneault-Fourrey C."/>
            <person name="LaButti K."/>
            <person name="Lindquist E.A."/>
            <person name="Lipzen A."/>
            <person name="Lundell T."/>
            <person name="Morin E."/>
            <person name="Murat C."/>
            <person name="Sun H."/>
            <person name="Tunlid A."/>
            <person name="Henrissat B."/>
            <person name="Grigoriev I.V."/>
            <person name="Hibbett D.S."/>
            <person name="Martin F."/>
            <person name="Nordberg H.P."/>
            <person name="Cantor M.N."/>
            <person name="Hua S.X."/>
        </authorList>
    </citation>
    <scope>NUCLEOTIDE SEQUENCE [LARGE SCALE GENOMIC DNA]</scope>
    <source>
        <strain evidence="5 6">MUT 4182</strain>
    </source>
</reference>
<gene>
    <name evidence="5" type="ORF">M407DRAFT_35115</name>
</gene>
<dbReference type="STRING" id="1051891.A0A0C3PM16"/>
<evidence type="ECO:0000256" key="1">
    <source>
        <dbReference type="ARBA" id="ARBA00022741"/>
    </source>
</evidence>
<protein>
    <recommendedName>
        <fullName evidence="4">Protein kinase domain-containing protein</fullName>
    </recommendedName>
</protein>
<dbReference type="PROSITE" id="PS00108">
    <property type="entry name" value="PROTEIN_KINASE_ST"/>
    <property type="match status" value="1"/>
</dbReference>
<dbReference type="InterPro" id="IPR001245">
    <property type="entry name" value="Ser-Thr/Tyr_kinase_cat_dom"/>
</dbReference>
<evidence type="ECO:0000313" key="6">
    <source>
        <dbReference type="Proteomes" id="UP000054248"/>
    </source>
</evidence>
<feature type="non-terminal residue" evidence="5">
    <location>
        <position position="291"/>
    </location>
</feature>
<evidence type="ECO:0000256" key="3">
    <source>
        <dbReference type="SAM" id="MobiDB-lite"/>
    </source>
</evidence>
<feature type="region of interest" description="Disordered" evidence="3">
    <location>
        <begin position="239"/>
        <end position="262"/>
    </location>
</feature>
<dbReference type="Gene3D" id="1.10.510.10">
    <property type="entry name" value="Transferase(Phosphotransferase) domain 1"/>
    <property type="match status" value="1"/>
</dbReference>
<dbReference type="Proteomes" id="UP000054248">
    <property type="component" value="Unassembled WGS sequence"/>
</dbReference>
<dbReference type="AlphaFoldDB" id="A0A0C3PM16"/>
<sequence length="291" mass="31980">MRQLTSQLLDPLFDGLRHWIPNSISRISTIAADASDEKDSQEKQGADNGVTDNTASEGLFGEPESLESFSSFRISPESINFTSSKPHRSGGKAEVVQAMFKRSAWSGQEQVAVKKLRCCDTTNQQKVPHELTHEVQVMAGLSHENIVRFTGFIEDFENGKAWIVLSWEPNGNVSEFLATGQWEIPERLSLIKDTFAGLEYLHTRQPPICHGDLKSLNILVSASYHAIITDFGSARLLNDPSDSGSSEASGQEVEWNPSTEKDCSPIHLAATGSLLTLTGPAWSLRWAPPEA</sequence>
<dbReference type="SMART" id="SM00220">
    <property type="entry name" value="S_TKc"/>
    <property type="match status" value="1"/>
</dbReference>
<feature type="compositionally biased region" description="Polar residues" evidence="3">
    <location>
        <begin position="240"/>
        <end position="249"/>
    </location>
</feature>
<feature type="domain" description="Protein kinase" evidence="4">
    <location>
        <begin position="81"/>
        <end position="291"/>
    </location>
</feature>
<accession>A0A0C3PM16</accession>
<dbReference type="GO" id="GO:0005886">
    <property type="term" value="C:plasma membrane"/>
    <property type="evidence" value="ECO:0007669"/>
    <property type="project" value="TreeGrafter"/>
</dbReference>
<dbReference type="PANTHER" id="PTHR27001:SF931">
    <property type="entry name" value="OS11G0664100 PROTEIN"/>
    <property type="match status" value="1"/>
</dbReference>
<dbReference type="SUPFAM" id="SSF56112">
    <property type="entry name" value="Protein kinase-like (PK-like)"/>
    <property type="match status" value="1"/>
</dbReference>
<dbReference type="GO" id="GO:0004672">
    <property type="term" value="F:protein kinase activity"/>
    <property type="evidence" value="ECO:0007669"/>
    <property type="project" value="InterPro"/>
</dbReference>